<evidence type="ECO:0000256" key="3">
    <source>
        <dbReference type="ARBA" id="ARBA00022448"/>
    </source>
</evidence>
<keyword evidence="4" id="KW-1003">Cell membrane</keyword>
<dbReference type="AlphaFoldDB" id="A0A1I4VAS9"/>
<evidence type="ECO:0000256" key="8">
    <source>
        <dbReference type="ARBA" id="ARBA00022989"/>
    </source>
</evidence>
<evidence type="ECO:0000256" key="1">
    <source>
        <dbReference type="ARBA" id="ARBA00004383"/>
    </source>
</evidence>
<dbReference type="Gene3D" id="3.30.1150.10">
    <property type="match status" value="1"/>
</dbReference>
<dbReference type="GO" id="GO:0015031">
    <property type="term" value="P:protein transport"/>
    <property type="evidence" value="ECO:0007669"/>
    <property type="project" value="UniProtKB-KW"/>
</dbReference>
<dbReference type="GO" id="GO:0055085">
    <property type="term" value="P:transmembrane transport"/>
    <property type="evidence" value="ECO:0007669"/>
    <property type="project" value="InterPro"/>
</dbReference>
<keyword evidence="6" id="KW-0812">Transmembrane</keyword>
<evidence type="ECO:0000313" key="13">
    <source>
        <dbReference type="Proteomes" id="UP000199048"/>
    </source>
</evidence>
<feature type="chain" id="PRO_5011504754" evidence="10">
    <location>
        <begin position="25"/>
        <end position="126"/>
    </location>
</feature>
<dbReference type="SUPFAM" id="SSF74653">
    <property type="entry name" value="TolA/TonB C-terminal domain"/>
    <property type="match status" value="1"/>
</dbReference>
<comment type="similarity">
    <text evidence="2">Belongs to the TonB family.</text>
</comment>
<evidence type="ECO:0000259" key="11">
    <source>
        <dbReference type="PROSITE" id="PS52015"/>
    </source>
</evidence>
<keyword evidence="5" id="KW-0997">Cell inner membrane</keyword>
<protein>
    <submittedName>
        <fullName evidence="12">Protein TonB</fullName>
    </submittedName>
</protein>
<reference evidence="13" key="1">
    <citation type="submission" date="2016-10" db="EMBL/GenBank/DDBJ databases">
        <authorList>
            <person name="Varghese N."/>
            <person name="Submissions S."/>
        </authorList>
    </citation>
    <scope>NUCLEOTIDE SEQUENCE [LARGE SCALE GENOMIC DNA]</scope>
    <source>
        <strain evidence="13">BL36</strain>
    </source>
</reference>
<keyword evidence="8" id="KW-1133">Transmembrane helix</keyword>
<keyword evidence="9" id="KW-0472">Membrane</keyword>
<accession>A0A1I4VAS9</accession>
<evidence type="ECO:0000256" key="2">
    <source>
        <dbReference type="ARBA" id="ARBA00006555"/>
    </source>
</evidence>
<dbReference type="GO" id="GO:0098797">
    <property type="term" value="C:plasma membrane protein complex"/>
    <property type="evidence" value="ECO:0007669"/>
    <property type="project" value="TreeGrafter"/>
</dbReference>
<dbReference type="NCBIfam" id="TIGR01352">
    <property type="entry name" value="tonB_Cterm"/>
    <property type="match status" value="1"/>
</dbReference>
<evidence type="ECO:0000256" key="7">
    <source>
        <dbReference type="ARBA" id="ARBA00022927"/>
    </source>
</evidence>
<dbReference type="Pfam" id="PF03544">
    <property type="entry name" value="TonB_C"/>
    <property type="match status" value="1"/>
</dbReference>
<name>A0A1I4VAS9_9HYPH</name>
<dbReference type="GO" id="GO:0031992">
    <property type="term" value="F:energy transducer activity"/>
    <property type="evidence" value="ECO:0007669"/>
    <property type="project" value="TreeGrafter"/>
</dbReference>
<keyword evidence="7" id="KW-0653">Protein transport</keyword>
<evidence type="ECO:0000256" key="5">
    <source>
        <dbReference type="ARBA" id="ARBA00022519"/>
    </source>
</evidence>
<keyword evidence="10" id="KW-0732">Signal</keyword>
<evidence type="ECO:0000256" key="4">
    <source>
        <dbReference type="ARBA" id="ARBA00022475"/>
    </source>
</evidence>
<dbReference type="STRING" id="582667.SAMN05192568_10923"/>
<comment type="subcellular location">
    <subcellularLocation>
        <location evidence="1">Cell inner membrane</location>
        <topology evidence="1">Single-pass membrane protein</topology>
        <orientation evidence="1">Periplasmic side</orientation>
    </subcellularLocation>
</comment>
<dbReference type="PROSITE" id="PS52015">
    <property type="entry name" value="TONB_CTD"/>
    <property type="match status" value="1"/>
</dbReference>
<evidence type="ECO:0000256" key="6">
    <source>
        <dbReference type="ARBA" id="ARBA00022692"/>
    </source>
</evidence>
<dbReference type="Proteomes" id="UP000199048">
    <property type="component" value="Unassembled WGS sequence"/>
</dbReference>
<evidence type="ECO:0000256" key="10">
    <source>
        <dbReference type="SAM" id="SignalP"/>
    </source>
</evidence>
<evidence type="ECO:0000313" key="12">
    <source>
        <dbReference type="EMBL" id="SFM98293.1"/>
    </source>
</evidence>
<dbReference type="InterPro" id="IPR051045">
    <property type="entry name" value="TonB-dependent_transducer"/>
</dbReference>
<dbReference type="EMBL" id="FOTK01000092">
    <property type="protein sequence ID" value="SFM98293.1"/>
    <property type="molecule type" value="Genomic_DNA"/>
</dbReference>
<proteinExistence type="inferred from homology"/>
<sequence length="126" mass="13184">MSSRLLTHGTVLLGLLLVPWPAQARTGVTPAVRNWLSALVTRIDAVDRTDRRGETRGAAGTVVVRVAIAPDGSVRQAEIESSSGSPGLDRRALRAVRGASPFKPPPAELLAETGVADLSVPVQFGP</sequence>
<feature type="domain" description="TonB C-terminal" evidence="11">
    <location>
        <begin position="34"/>
        <end position="126"/>
    </location>
</feature>
<dbReference type="InterPro" id="IPR006260">
    <property type="entry name" value="TonB/TolA_C"/>
</dbReference>
<dbReference type="PANTHER" id="PTHR33446">
    <property type="entry name" value="PROTEIN TONB-RELATED"/>
    <property type="match status" value="1"/>
</dbReference>
<dbReference type="InterPro" id="IPR037682">
    <property type="entry name" value="TonB_C"/>
</dbReference>
<dbReference type="PANTHER" id="PTHR33446:SF2">
    <property type="entry name" value="PROTEIN TONB"/>
    <property type="match status" value="1"/>
</dbReference>
<keyword evidence="3" id="KW-0813">Transport</keyword>
<gene>
    <name evidence="12" type="ORF">SAMN05192568_10923</name>
</gene>
<keyword evidence="13" id="KW-1185">Reference proteome</keyword>
<organism evidence="12 13">
    <name type="scientific">Methylobacterium pseudosasicola</name>
    <dbReference type="NCBI Taxonomy" id="582667"/>
    <lineage>
        <taxon>Bacteria</taxon>
        <taxon>Pseudomonadati</taxon>
        <taxon>Pseudomonadota</taxon>
        <taxon>Alphaproteobacteria</taxon>
        <taxon>Hyphomicrobiales</taxon>
        <taxon>Methylobacteriaceae</taxon>
        <taxon>Methylobacterium</taxon>
    </lineage>
</organism>
<evidence type="ECO:0000256" key="9">
    <source>
        <dbReference type="ARBA" id="ARBA00023136"/>
    </source>
</evidence>
<feature type="signal peptide" evidence="10">
    <location>
        <begin position="1"/>
        <end position="24"/>
    </location>
</feature>